<organism evidence="3">
    <name type="scientific">Angiostrongylus costaricensis</name>
    <name type="common">Nematode worm</name>
    <dbReference type="NCBI Taxonomy" id="334426"/>
    <lineage>
        <taxon>Eukaryota</taxon>
        <taxon>Metazoa</taxon>
        <taxon>Ecdysozoa</taxon>
        <taxon>Nematoda</taxon>
        <taxon>Chromadorea</taxon>
        <taxon>Rhabditida</taxon>
        <taxon>Rhabditina</taxon>
        <taxon>Rhabditomorpha</taxon>
        <taxon>Strongyloidea</taxon>
        <taxon>Metastrongylidae</taxon>
        <taxon>Angiostrongylus</taxon>
    </lineage>
</organism>
<dbReference type="AlphaFoldDB" id="A0A0R3Q1P6"/>
<accession>A0A0R3Q1P6</accession>
<name>A0A0R3Q1P6_ANGCS</name>
<gene>
    <name evidence="1" type="ORF">ACOC_LOCUS12957</name>
</gene>
<dbReference type="WBParaSite" id="ACOC_0001295601-mRNA-1">
    <property type="protein sequence ID" value="ACOC_0001295601-mRNA-1"/>
    <property type="gene ID" value="ACOC_0001295601"/>
</dbReference>
<dbReference type="Proteomes" id="UP000267027">
    <property type="component" value="Unassembled WGS sequence"/>
</dbReference>
<evidence type="ECO:0000313" key="3">
    <source>
        <dbReference type="WBParaSite" id="ACOC_0001295601-mRNA-1"/>
    </source>
</evidence>
<protein>
    <submittedName>
        <fullName evidence="3">Peptidase A2 domain-containing protein</fullName>
    </submittedName>
</protein>
<reference evidence="1 2" key="2">
    <citation type="submission" date="2018-11" db="EMBL/GenBank/DDBJ databases">
        <authorList>
            <consortium name="Pathogen Informatics"/>
        </authorList>
    </citation>
    <scope>NUCLEOTIDE SEQUENCE [LARGE SCALE GENOMIC DNA]</scope>
    <source>
        <strain evidence="1 2">Costa Rica</strain>
    </source>
</reference>
<proteinExistence type="predicted"/>
<sequence>MLQMLETVPHFILPPINVEGKKLPERFEKRTKQQKVIKDRKYSAQETKRHKSTSTINYVNQEQEGPARQETIVVEIQHEGPHRQSQQTTVFPTREITVVNTTTKTFQKVANLLNTGAELSFVDAISGAEIDLPIIVETRLRLCTFGFEKAREKPLNKVSLKTWDAGDHSFPMRLFTHDKLVKPLVILTVPKKDVNFIHQRNPSVICGRTN</sequence>
<reference evidence="3" key="1">
    <citation type="submission" date="2017-02" db="UniProtKB">
        <authorList>
            <consortium name="WormBaseParasite"/>
        </authorList>
    </citation>
    <scope>IDENTIFICATION</scope>
</reference>
<dbReference type="OrthoDB" id="5851913at2759"/>
<evidence type="ECO:0000313" key="2">
    <source>
        <dbReference type="Proteomes" id="UP000267027"/>
    </source>
</evidence>
<keyword evidence="2" id="KW-1185">Reference proteome</keyword>
<evidence type="ECO:0000313" key="1">
    <source>
        <dbReference type="EMBL" id="VDM64542.1"/>
    </source>
</evidence>
<dbReference type="OMA" id="REQNTAH"/>
<dbReference type="EMBL" id="UYYA01005346">
    <property type="protein sequence ID" value="VDM64542.1"/>
    <property type="molecule type" value="Genomic_DNA"/>
</dbReference>